<reference evidence="2" key="1">
    <citation type="journal article" date="2019" name="Int. J. Syst. Evol. Microbiol.">
        <title>The Global Catalogue of Microorganisms (GCM) 10K type strain sequencing project: providing services to taxonomists for standard genome sequencing and annotation.</title>
        <authorList>
            <consortium name="The Broad Institute Genomics Platform"/>
            <consortium name="The Broad Institute Genome Sequencing Center for Infectious Disease"/>
            <person name="Wu L."/>
            <person name="Ma J."/>
        </authorList>
    </citation>
    <scope>NUCLEOTIDE SEQUENCE [LARGE SCALE GENOMIC DNA]</scope>
    <source>
        <strain evidence="2">CGMCC 1.6784</strain>
    </source>
</reference>
<dbReference type="Proteomes" id="UP000605099">
    <property type="component" value="Unassembled WGS sequence"/>
</dbReference>
<comment type="caution">
    <text evidence="1">The sequence shown here is derived from an EMBL/GenBank/DDBJ whole genome shotgun (WGS) entry which is preliminary data.</text>
</comment>
<dbReference type="RefSeq" id="WP_229710650.1">
    <property type="nucleotide sequence ID" value="NZ_BMLK01000037.1"/>
</dbReference>
<accession>A0ABQ2K3T0</accession>
<sequence>MLAKLDARQALIVHFSANALMRKGVDFPSDLKQVLAGKEPWPLSCSVLTHGHHMNVTRSVGVILEPRAAEDVLRVHHGDAGAYDDAGVNQSLGAVLSDATFDARSTIPSRVPTMSGACVAPGRSASSCSTRRIS</sequence>
<evidence type="ECO:0000313" key="1">
    <source>
        <dbReference type="EMBL" id="GGN61498.1"/>
    </source>
</evidence>
<dbReference type="EMBL" id="BMLK01000037">
    <property type="protein sequence ID" value="GGN61498.1"/>
    <property type="molecule type" value="Genomic_DNA"/>
</dbReference>
<organism evidence="1 2">
    <name type="scientific">Novosphingobium indicum</name>
    <dbReference type="NCBI Taxonomy" id="462949"/>
    <lineage>
        <taxon>Bacteria</taxon>
        <taxon>Pseudomonadati</taxon>
        <taxon>Pseudomonadota</taxon>
        <taxon>Alphaproteobacteria</taxon>
        <taxon>Sphingomonadales</taxon>
        <taxon>Sphingomonadaceae</taxon>
        <taxon>Novosphingobium</taxon>
    </lineage>
</organism>
<gene>
    <name evidence="1" type="ORF">GCM10011349_44180</name>
</gene>
<evidence type="ECO:0000313" key="2">
    <source>
        <dbReference type="Proteomes" id="UP000605099"/>
    </source>
</evidence>
<name>A0ABQ2K3T0_9SPHN</name>
<protein>
    <submittedName>
        <fullName evidence="1">Uncharacterized protein</fullName>
    </submittedName>
</protein>
<proteinExistence type="predicted"/>
<keyword evidence="2" id="KW-1185">Reference proteome</keyword>